<keyword evidence="2" id="KW-1185">Reference proteome</keyword>
<dbReference type="EMBL" id="JBBPBN010001926">
    <property type="protein sequence ID" value="KAK8477099.1"/>
    <property type="molecule type" value="Genomic_DNA"/>
</dbReference>
<gene>
    <name evidence="1" type="ORF">V6N11_081516</name>
</gene>
<accession>A0ABR1ZAG3</accession>
<name>A0ABR1ZAG3_9ROSI</name>
<sequence>MEVKVEDTVFVIRVAESDCHCSCENELGIEIEEVKSICQDSKKNTKDKEECANLGIEEGKEDRVGDQRLKQRDETRGDNVHVMNNCMQDENVSLVSRNAETMCGLDVAQFELEHDILMSSGEPVAVHMVGLRDKVVESILNVLCAEPIP</sequence>
<comment type="caution">
    <text evidence="1">The sequence shown here is derived from an EMBL/GenBank/DDBJ whole genome shotgun (WGS) entry which is preliminary data.</text>
</comment>
<organism evidence="1 2">
    <name type="scientific">Hibiscus sabdariffa</name>
    <name type="common">roselle</name>
    <dbReference type="NCBI Taxonomy" id="183260"/>
    <lineage>
        <taxon>Eukaryota</taxon>
        <taxon>Viridiplantae</taxon>
        <taxon>Streptophyta</taxon>
        <taxon>Embryophyta</taxon>
        <taxon>Tracheophyta</taxon>
        <taxon>Spermatophyta</taxon>
        <taxon>Magnoliopsida</taxon>
        <taxon>eudicotyledons</taxon>
        <taxon>Gunneridae</taxon>
        <taxon>Pentapetalae</taxon>
        <taxon>rosids</taxon>
        <taxon>malvids</taxon>
        <taxon>Malvales</taxon>
        <taxon>Malvaceae</taxon>
        <taxon>Malvoideae</taxon>
        <taxon>Hibiscus</taxon>
    </lineage>
</organism>
<protein>
    <submittedName>
        <fullName evidence="1">Uncharacterized protein</fullName>
    </submittedName>
</protein>
<evidence type="ECO:0000313" key="1">
    <source>
        <dbReference type="EMBL" id="KAK8477099.1"/>
    </source>
</evidence>
<dbReference type="Proteomes" id="UP001396334">
    <property type="component" value="Unassembled WGS sequence"/>
</dbReference>
<evidence type="ECO:0000313" key="2">
    <source>
        <dbReference type="Proteomes" id="UP001396334"/>
    </source>
</evidence>
<reference evidence="1 2" key="1">
    <citation type="journal article" date="2024" name="G3 (Bethesda)">
        <title>Genome assembly of Hibiscus sabdariffa L. provides insights into metabolisms of medicinal natural products.</title>
        <authorList>
            <person name="Kim T."/>
        </authorList>
    </citation>
    <scope>NUCLEOTIDE SEQUENCE [LARGE SCALE GENOMIC DNA]</scope>
    <source>
        <strain evidence="1">TK-2024</strain>
        <tissue evidence="1">Old leaves</tissue>
    </source>
</reference>
<proteinExistence type="predicted"/>